<evidence type="ECO:0000313" key="4">
    <source>
        <dbReference type="Proteomes" id="UP001162131"/>
    </source>
</evidence>
<feature type="coiled-coil region" evidence="1">
    <location>
        <begin position="139"/>
        <end position="166"/>
    </location>
</feature>
<feature type="region of interest" description="Disordered" evidence="2">
    <location>
        <begin position="1"/>
        <end position="26"/>
    </location>
</feature>
<comment type="caution">
    <text evidence="3">The sequence shown here is derived from an EMBL/GenBank/DDBJ whole genome shotgun (WGS) entry which is preliminary data.</text>
</comment>
<feature type="compositionally biased region" description="Low complexity" evidence="2">
    <location>
        <begin position="16"/>
        <end position="26"/>
    </location>
</feature>
<sequence>MMDPVLISVRSQQNPSSVSKRSLLSSSIDSAQEEAYKSTLKNLEEKIRSAVHNEKELQILSAKEKERELQLKSELKLKNKSNALELERQINEKKNRLLKEKEEFKVPGISEDFHGYPNIPETPKQLRRERELAIKRGVKKDLTLQIQSKTKELEQQKAREKELDLDFLSRAKQSLDIEKELKKDKKLREKELLTSYWNQEIKAKELKKNFERAARGQKIKNNDIIIEDKENEEIEIDYKSNDIEEPPKVESPIIPKQKEEEKIEVDDIYRSLYIKKLENLLEKKSSDTKSIVSTYSKFDKRQKLLNKAMQIKAKIDQQTQRNYQEKIKNMINQAKRHRNRFSNSVSPGFSPIPRYSSLG</sequence>
<protein>
    <submittedName>
        <fullName evidence="3">Uncharacterized protein</fullName>
    </submittedName>
</protein>
<name>A0AAU9IW43_9CILI</name>
<keyword evidence="4" id="KW-1185">Reference proteome</keyword>
<dbReference type="Proteomes" id="UP001162131">
    <property type="component" value="Unassembled WGS sequence"/>
</dbReference>
<keyword evidence="1" id="KW-0175">Coiled coil</keyword>
<feature type="compositionally biased region" description="Basic and acidic residues" evidence="2">
    <location>
        <begin position="237"/>
        <end position="248"/>
    </location>
</feature>
<accession>A0AAU9IW43</accession>
<feature type="coiled-coil region" evidence="1">
    <location>
        <begin position="33"/>
        <end position="103"/>
    </location>
</feature>
<reference evidence="3" key="1">
    <citation type="submission" date="2021-09" db="EMBL/GenBank/DDBJ databases">
        <authorList>
            <consortium name="AG Swart"/>
            <person name="Singh M."/>
            <person name="Singh A."/>
            <person name="Seah K."/>
            <person name="Emmerich C."/>
        </authorList>
    </citation>
    <scope>NUCLEOTIDE SEQUENCE</scope>
    <source>
        <strain evidence="3">ATCC30299</strain>
    </source>
</reference>
<evidence type="ECO:0000256" key="1">
    <source>
        <dbReference type="SAM" id="Coils"/>
    </source>
</evidence>
<evidence type="ECO:0000313" key="3">
    <source>
        <dbReference type="EMBL" id="CAG9317933.1"/>
    </source>
</evidence>
<dbReference type="AlphaFoldDB" id="A0AAU9IW43"/>
<feature type="region of interest" description="Disordered" evidence="2">
    <location>
        <begin position="336"/>
        <end position="359"/>
    </location>
</feature>
<feature type="region of interest" description="Disordered" evidence="2">
    <location>
        <begin position="237"/>
        <end position="256"/>
    </location>
</feature>
<organism evidence="3 4">
    <name type="scientific">Blepharisma stoltei</name>
    <dbReference type="NCBI Taxonomy" id="1481888"/>
    <lineage>
        <taxon>Eukaryota</taxon>
        <taxon>Sar</taxon>
        <taxon>Alveolata</taxon>
        <taxon>Ciliophora</taxon>
        <taxon>Postciliodesmatophora</taxon>
        <taxon>Heterotrichea</taxon>
        <taxon>Heterotrichida</taxon>
        <taxon>Blepharismidae</taxon>
        <taxon>Blepharisma</taxon>
    </lineage>
</organism>
<dbReference type="EMBL" id="CAJZBQ010000019">
    <property type="protein sequence ID" value="CAG9317933.1"/>
    <property type="molecule type" value="Genomic_DNA"/>
</dbReference>
<gene>
    <name evidence="3" type="ORF">BSTOLATCC_MIC20238</name>
</gene>
<proteinExistence type="predicted"/>
<evidence type="ECO:0000256" key="2">
    <source>
        <dbReference type="SAM" id="MobiDB-lite"/>
    </source>
</evidence>